<dbReference type="Ensembl" id="ENSAMXT00000056935.1">
    <property type="protein sequence ID" value="ENSAMXP00000046390.1"/>
    <property type="gene ID" value="ENSAMXG00000031717.1"/>
</dbReference>
<dbReference type="GO" id="GO:0051959">
    <property type="term" value="F:dynein light intermediate chain binding"/>
    <property type="evidence" value="ECO:0007669"/>
    <property type="project" value="InterPro"/>
</dbReference>
<evidence type="ECO:0000259" key="2">
    <source>
        <dbReference type="Pfam" id="PF18199"/>
    </source>
</evidence>
<dbReference type="STRING" id="7994.ENSAMXP00000046390"/>
<dbReference type="AlphaFoldDB" id="A0A3B1JX24"/>
<protein>
    <recommendedName>
        <fullName evidence="2">Dynein heavy chain C-terminal domain-containing protein</fullName>
    </recommendedName>
</protein>
<dbReference type="PANTHER" id="PTHR22878">
    <property type="entry name" value="DYNEIN HEAVY CHAIN 6, AXONEMAL-LIKE-RELATED"/>
    <property type="match status" value="1"/>
</dbReference>
<dbReference type="GO" id="GO:0007018">
    <property type="term" value="P:microtubule-based movement"/>
    <property type="evidence" value="ECO:0007669"/>
    <property type="project" value="InterPro"/>
</dbReference>
<dbReference type="Gene3D" id="3.10.490.20">
    <property type="match status" value="1"/>
</dbReference>
<proteinExistence type="predicted"/>
<reference evidence="3" key="3">
    <citation type="submission" date="2025-08" db="UniProtKB">
        <authorList>
            <consortium name="Ensembl"/>
        </authorList>
    </citation>
    <scope>IDENTIFICATION</scope>
</reference>
<evidence type="ECO:0000313" key="3">
    <source>
        <dbReference type="Ensembl" id="ENSAMXP00000046390.1"/>
    </source>
</evidence>
<feature type="domain" description="Dynein heavy chain C-terminal" evidence="2">
    <location>
        <begin position="46"/>
        <end position="101"/>
    </location>
</feature>
<dbReference type="GO" id="GO:0045505">
    <property type="term" value="F:dynein intermediate chain binding"/>
    <property type="evidence" value="ECO:0007669"/>
    <property type="project" value="InterPro"/>
</dbReference>
<dbReference type="Proteomes" id="UP000018467">
    <property type="component" value="Unassembled WGS sequence"/>
</dbReference>
<dbReference type="InterPro" id="IPR026983">
    <property type="entry name" value="DHC"/>
</dbReference>
<keyword evidence="4" id="KW-1185">Reference proteome</keyword>
<reference evidence="4" key="2">
    <citation type="journal article" date="2014" name="Nat. Commun.">
        <title>The cavefish genome reveals candidate genes for eye loss.</title>
        <authorList>
            <person name="McGaugh S.E."/>
            <person name="Gross J.B."/>
            <person name="Aken B."/>
            <person name="Blin M."/>
            <person name="Borowsky R."/>
            <person name="Chalopin D."/>
            <person name="Hinaux H."/>
            <person name="Jeffery W.R."/>
            <person name="Keene A."/>
            <person name="Ma L."/>
            <person name="Minx P."/>
            <person name="Murphy D."/>
            <person name="O'Quin K.E."/>
            <person name="Retaux S."/>
            <person name="Rohner N."/>
            <person name="Searle S.M."/>
            <person name="Stahl B.A."/>
            <person name="Tabin C."/>
            <person name="Volff J.N."/>
            <person name="Yoshizawa M."/>
            <person name="Warren W.C."/>
        </authorList>
    </citation>
    <scope>NUCLEOTIDE SEQUENCE [LARGE SCALE GENOMIC DNA]</scope>
    <source>
        <strain evidence="4">female</strain>
    </source>
</reference>
<organism evidence="3 4">
    <name type="scientific">Astyanax mexicanus</name>
    <name type="common">Blind cave fish</name>
    <name type="synonym">Astyanax fasciatus mexicanus</name>
    <dbReference type="NCBI Taxonomy" id="7994"/>
    <lineage>
        <taxon>Eukaryota</taxon>
        <taxon>Metazoa</taxon>
        <taxon>Chordata</taxon>
        <taxon>Craniata</taxon>
        <taxon>Vertebrata</taxon>
        <taxon>Euteleostomi</taxon>
        <taxon>Actinopterygii</taxon>
        <taxon>Neopterygii</taxon>
        <taxon>Teleostei</taxon>
        <taxon>Ostariophysi</taxon>
        <taxon>Characiformes</taxon>
        <taxon>Characoidei</taxon>
        <taxon>Acestrorhamphidae</taxon>
        <taxon>Acestrorhamphinae</taxon>
        <taxon>Astyanax</taxon>
    </lineage>
</organism>
<accession>A0A3B1JX24</accession>
<evidence type="ECO:0000256" key="1">
    <source>
        <dbReference type="SAM" id="MobiDB-lite"/>
    </source>
</evidence>
<reference evidence="3" key="4">
    <citation type="submission" date="2025-09" db="UniProtKB">
        <authorList>
            <consortium name="Ensembl"/>
        </authorList>
    </citation>
    <scope>IDENTIFICATION</scope>
</reference>
<dbReference type="InterPro" id="IPR041228">
    <property type="entry name" value="Dynein_C"/>
</dbReference>
<dbReference type="Pfam" id="PF18199">
    <property type="entry name" value="Dynein_C"/>
    <property type="match status" value="1"/>
</dbReference>
<dbReference type="GO" id="GO:0030286">
    <property type="term" value="C:dynein complex"/>
    <property type="evidence" value="ECO:0007669"/>
    <property type="project" value="InterPro"/>
</dbReference>
<evidence type="ECO:0000313" key="4">
    <source>
        <dbReference type="Proteomes" id="UP000018467"/>
    </source>
</evidence>
<name>A0A3B1JX24_ASTMX</name>
<dbReference type="InterPro" id="IPR043160">
    <property type="entry name" value="Dynein_C_barrel"/>
</dbReference>
<sequence>MAGGESSRRCGRQSPTPPSNPSAATSLTCSPDLHFPTGEPPPIRAETAQHSVYQCPVYKTAPAAGTLINPPATSTNYSSPVHLPSDQPPNTWINAGVACLCQLKH</sequence>
<feature type="region of interest" description="Disordered" evidence="1">
    <location>
        <begin position="1"/>
        <end position="48"/>
    </location>
</feature>
<reference evidence="4" key="1">
    <citation type="submission" date="2013-03" db="EMBL/GenBank/DDBJ databases">
        <authorList>
            <person name="Jeffery W."/>
            <person name="Warren W."/>
            <person name="Wilson R.K."/>
        </authorList>
    </citation>
    <scope>NUCLEOTIDE SEQUENCE</scope>
    <source>
        <strain evidence="4">female</strain>
    </source>
</reference>
<dbReference type="InParanoid" id="A0A3B1JX24"/>